<dbReference type="STRING" id="350688.Clos_2718"/>
<dbReference type="GO" id="GO:0009847">
    <property type="term" value="P:spore germination"/>
    <property type="evidence" value="ECO:0007669"/>
    <property type="project" value="InterPro"/>
</dbReference>
<proteinExistence type="inferred from homology"/>
<reference evidence="5" key="1">
    <citation type="submission" date="2007-10" db="EMBL/GenBank/DDBJ databases">
        <title>Complete genome of Alkaliphilus oremlandii OhILAs.</title>
        <authorList>
            <person name="Copeland A."/>
            <person name="Lucas S."/>
            <person name="Lapidus A."/>
            <person name="Barry K."/>
            <person name="Detter J.C."/>
            <person name="Glavina del Rio T."/>
            <person name="Hammon N."/>
            <person name="Israni S."/>
            <person name="Dalin E."/>
            <person name="Tice H."/>
            <person name="Pitluck S."/>
            <person name="Chain P."/>
            <person name="Malfatti S."/>
            <person name="Shin M."/>
            <person name="Vergez L."/>
            <person name="Schmutz J."/>
            <person name="Larimer F."/>
            <person name="Land M."/>
            <person name="Hauser L."/>
            <person name="Kyrpides N."/>
            <person name="Mikhailova N."/>
            <person name="Stolz J.F."/>
            <person name="Dawson A."/>
            <person name="Fisher E."/>
            <person name="Crable B."/>
            <person name="Perera E."/>
            <person name="Lisak J."/>
            <person name="Ranganathan M."/>
            <person name="Basu P."/>
            <person name="Richardson P."/>
        </authorList>
    </citation>
    <scope>NUCLEOTIDE SEQUENCE [LARGE SCALE GENOMIC DNA]</scope>
    <source>
        <strain evidence="5">OhILAs</strain>
    </source>
</reference>
<evidence type="ECO:0000256" key="2">
    <source>
        <dbReference type="ARBA" id="ARBA00023136"/>
    </source>
</evidence>
<dbReference type="OrthoDB" id="9772630at2"/>
<evidence type="ECO:0000256" key="1">
    <source>
        <dbReference type="ARBA" id="ARBA00005278"/>
    </source>
</evidence>
<keyword evidence="2 3" id="KW-0472">Membrane</keyword>
<comment type="similarity">
    <text evidence="1">Belongs to the GerABKA family.</text>
</comment>
<gene>
    <name evidence="4" type="ordered locus">Clos_2718</name>
</gene>
<organism evidence="4 5">
    <name type="scientific">Alkaliphilus oremlandii (strain OhILAs)</name>
    <name type="common">Clostridium oremlandii (strain OhILAs)</name>
    <dbReference type="NCBI Taxonomy" id="350688"/>
    <lineage>
        <taxon>Bacteria</taxon>
        <taxon>Bacillati</taxon>
        <taxon>Bacillota</taxon>
        <taxon>Clostridia</taxon>
        <taxon>Peptostreptococcales</taxon>
        <taxon>Natronincolaceae</taxon>
        <taxon>Alkaliphilus</taxon>
    </lineage>
</organism>
<dbReference type="PANTHER" id="PTHR22550">
    <property type="entry name" value="SPORE GERMINATION PROTEIN"/>
    <property type="match status" value="1"/>
</dbReference>
<feature type="transmembrane region" description="Helical" evidence="3">
    <location>
        <begin position="334"/>
        <end position="352"/>
    </location>
</feature>
<dbReference type="AlphaFoldDB" id="A8MKB7"/>
<dbReference type="eggNOG" id="COG0697">
    <property type="taxonomic scope" value="Bacteria"/>
</dbReference>
<keyword evidence="3" id="KW-1133">Transmembrane helix</keyword>
<keyword evidence="3" id="KW-0812">Transmembrane</keyword>
<feature type="transmembrane region" description="Helical" evidence="3">
    <location>
        <begin position="415"/>
        <end position="441"/>
    </location>
</feature>
<sequence>MYRLEDYKLHPSPDKNIEMIKEIFDHDATLVSRLFQNQNNTCLKCGIVFIDGMVNDGHINEDIIKPILTNAVVKNKADLFDQLQYEIISASNVSRTDDVNKIIEEIVSGSTVLFLENANSALIIDTQQYETRSIEEPVSEKTLRGPREGFTENILTNISMVRRKLKTNHLKLEFRVFGKQSHTKTCICYIDGIVNKKILQELYRRLEDFHMDGVLDVNYIQEFIKDSPLSLFDTTGTTERPDVVAAKLLEGRIAIIIDGSPVVLTVPFLFIEYFQSCEDYYVSFYFSSIGRLLRVFSFIFTISIPAIYLSLVTFHQELIPTNLLLSISAARQGVPFPTVIELVALLIIFEILRESGTRMPIPMGESLSIVGALVLGQAAVEARFVGAPIVIIVSITAITGLMISQIKGASITLRFAFLLISATLGLYGYIFAIATLLISLFKIRSFGIPYMSNVTSIHLQELKDTAIRAPWWYMKYRPKVLAYKNIQRKSTGGRKL</sequence>
<dbReference type="RefSeq" id="WP_012160556.1">
    <property type="nucleotide sequence ID" value="NC_009922.1"/>
</dbReference>
<evidence type="ECO:0000313" key="4">
    <source>
        <dbReference type="EMBL" id="ABW20249.1"/>
    </source>
</evidence>
<feature type="transmembrane region" description="Helical" evidence="3">
    <location>
        <begin position="385"/>
        <end position="403"/>
    </location>
</feature>
<name>A8MKB7_ALKOO</name>
<dbReference type="EMBL" id="CP000853">
    <property type="protein sequence ID" value="ABW20249.1"/>
    <property type="molecule type" value="Genomic_DNA"/>
</dbReference>
<protein>
    <submittedName>
        <fullName evidence="4">GerA spore germination protein</fullName>
    </submittedName>
</protein>
<dbReference type="PANTHER" id="PTHR22550:SF5">
    <property type="entry name" value="LEUCINE ZIPPER PROTEIN 4"/>
    <property type="match status" value="1"/>
</dbReference>
<dbReference type="PIRSF" id="PIRSF005690">
    <property type="entry name" value="GerBA"/>
    <property type="match status" value="1"/>
</dbReference>
<dbReference type="GO" id="GO:0016020">
    <property type="term" value="C:membrane"/>
    <property type="evidence" value="ECO:0007669"/>
    <property type="project" value="InterPro"/>
</dbReference>
<evidence type="ECO:0000313" key="5">
    <source>
        <dbReference type="Proteomes" id="UP000000269"/>
    </source>
</evidence>
<evidence type="ECO:0000256" key="3">
    <source>
        <dbReference type="SAM" id="Phobius"/>
    </source>
</evidence>
<dbReference type="HOGENOM" id="CLU_021639_4_1_9"/>
<dbReference type="Proteomes" id="UP000000269">
    <property type="component" value="Chromosome"/>
</dbReference>
<dbReference type="Pfam" id="PF03323">
    <property type="entry name" value="GerA"/>
    <property type="match status" value="1"/>
</dbReference>
<keyword evidence="5" id="KW-1185">Reference proteome</keyword>
<accession>A8MKB7</accession>
<dbReference type="KEGG" id="aoe:Clos_2718"/>
<dbReference type="InterPro" id="IPR050768">
    <property type="entry name" value="UPF0353/GerABKA_families"/>
</dbReference>
<feature type="transmembrane region" description="Helical" evidence="3">
    <location>
        <begin position="292"/>
        <end position="314"/>
    </location>
</feature>
<dbReference type="InterPro" id="IPR004995">
    <property type="entry name" value="Spore_Ger"/>
</dbReference>